<dbReference type="Proteomes" id="UP001597045">
    <property type="component" value="Unassembled WGS sequence"/>
</dbReference>
<sequence length="164" mass="17908">MVVNIINLLSYAHDDALRYLAMSQQTFAEVDNPFALRFLTPFLVHQLTKTGLSPNDAWIQLTFTATAATLVVFLNNLAIAAAVYTALRARLAWFTIVIVIGSVNNETVMMFAPSTYYSPGHAANAYAASLPHRPNHPSPHHNHPPGLPTLDAKPPTPQPSTTHP</sequence>
<keyword evidence="4" id="KW-1185">Reference proteome</keyword>
<keyword evidence="2" id="KW-0472">Membrane</keyword>
<evidence type="ECO:0008006" key="5">
    <source>
        <dbReference type="Google" id="ProtNLM"/>
    </source>
</evidence>
<comment type="caution">
    <text evidence="3">The sequence shown here is derived from an EMBL/GenBank/DDBJ whole genome shotgun (WGS) entry which is preliminary data.</text>
</comment>
<reference evidence="4" key="1">
    <citation type="journal article" date="2019" name="Int. J. Syst. Evol. Microbiol.">
        <title>The Global Catalogue of Microorganisms (GCM) 10K type strain sequencing project: providing services to taxonomists for standard genome sequencing and annotation.</title>
        <authorList>
            <consortium name="The Broad Institute Genomics Platform"/>
            <consortium name="The Broad Institute Genome Sequencing Center for Infectious Disease"/>
            <person name="Wu L."/>
            <person name="Ma J."/>
        </authorList>
    </citation>
    <scope>NUCLEOTIDE SEQUENCE [LARGE SCALE GENOMIC DNA]</scope>
    <source>
        <strain evidence="4">JCM 31486</strain>
    </source>
</reference>
<protein>
    <recommendedName>
        <fullName evidence="5">DUF5658 domain-containing protein</fullName>
    </recommendedName>
</protein>
<feature type="transmembrane region" description="Helical" evidence="2">
    <location>
        <begin position="91"/>
        <end position="112"/>
    </location>
</feature>
<evidence type="ECO:0000313" key="3">
    <source>
        <dbReference type="EMBL" id="MFD1044340.1"/>
    </source>
</evidence>
<feature type="transmembrane region" description="Helical" evidence="2">
    <location>
        <begin position="57"/>
        <end position="84"/>
    </location>
</feature>
<keyword evidence="2" id="KW-1133">Transmembrane helix</keyword>
<feature type="region of interest" description="Disordered" evidence="1">
    <location>
        <begin position="128"/>
        <end position="164"/>
    </location>
</feature>
<evidence type="ECO:0000256" key="2">
    <source>
        <dbReference type="SAM" id="Phobius"/>
    </source>
</evidence>
<accession>A0ABW3M0X5</accession>
<evidence type="ECO:0000256" key="1">
    <source>
        <dbReference type="SAM" id="MobiDB-lite"/>
    </source>
</evidence>
<keyword evidence="2" id="KW-0812">Transmembrane</keyword>
<feature type="compositionally biased region" description="Basic residues" evidence="1">
    <location>
        <begin position="133"/>
        <end position="143"/>
    </location>
</feature>
<gene>
    <name evidence="3" type="ORF">ACFQ1S_01390</name>
</gene>
<dbReference type="EMBL" id="JBHTIS010000037">
    <property type="protein sequence ID" value="MFD1044340.1"/>
    <property type="molecule type" value="Genomic_DNA"/>
</dbReference>
<organism evidence="3 4">
    <name type="scientific">Kibdelosporangium lantanae</name>
    <dbReference type="NCBI Taxonomy" id="1497396"/>
    <lineage>
        <taxon>Bacteria</taxon>
        <taxon>Bacillati</taxon>
        <taxon>Actinomycetota</taxon>
        <taxon>Actinomycetes</taxon>
        <taxon>Pseudonocardiales</taxon>
        <taxon>Pseudonocardiaceae</taxon>
        <taxon>Kibdelosporangium</taxon>
    </lineage>
</organism>
<evidence type="ECO:0000313" key="4">
    <source>
        <dbReference type="Proteomes" id="UP001597045"/>
    </source>
</evidence>
<proteinExistence type="predicted"/>
<name>A0ABW3M0X5_9PSEU</name>